<feature type="chain" id="PRO_5012261229" description="D-alanyl-D-alanine carboxypeptidase" evidence="2">
    <location>
        <begin position="31"/>
        <end position="300"/>
    </location>
</feature>
<sequence length="300" mass="32839" precursor="true">MNLKKQLGLSLVVGGGLLFGLSTTQTTAHASTYLRYYENIPNKTVSVTNKNAYVYNNGRLSRKMGTMRYYGSKVEEYYAAHVVKNGKASIYYKFRVGHRTGWVWHGYLKSITSSTGTTPTTTPTSGETTPTNTTTVGGKSTAPGTTVDNMNWSAIEKRDVLDSTQEYIMQLFPGTIYNRSVELAAQQLWSAGSIDGVDFNESQQSLQRWLSTTHFISGDYGHIVSSSKTINSTGFVGIPFTVKAPYDHAAILRALDQAGYDANARSKFAGWSIGAEYEEPDNTDEGPQAGDALVYLVPNP</sequence>
<dbReference type="AlphaFoldDB" id="A0A1Z5IA59"/>
<evidence type="ECO:0000313" key="3">
    <source>
        <dbReference type="EMBL" id="GAW98683.1"/>
    </source>
</evidence>
<dbReference type="OrthoDB" id="2276245at2"/>
<name>A0A1Z5IA59_9LACO</name>
<gene>
    <name evidence="3" type="ORF">IWT30_00642</name>
</gene>
<dbReference type="EMBL" id="BCMF01000003">
    <property type="protein sequence ID" value="GAW98683.1"/>
    <property type="molecule type" value="Genomic_DNA"/>
</dbReference>
<accession>A0A1Z5IA59</accession>
<evidence type="ECO:0008006" key="5">
    <source>
        <dbReference type="Google" id="ProtNLM"/>
    </source>
</evidence>
<evidence type="ECO:0000313" key="4">
    <source>
        <dbReference type="Proteomes" id="UP000198374"/>
    </source>
</evidence>
<organism evidence="3 4">
    <name type="scientific">Secundilactobacillus mixtipabuli</name>
    <dbReference type="NCBI Taxonomy" id="1435342"/>
    <lineage>
        <taxon>Bacteria</taxon>
        <taxon>Bacillati</taxon>
        <taxon>Bacillota</taxon>
        <taxon>Bacilli</taxon>
        <taxon>Lactobacillales</taxon>
        <taxon>Lactobacillaceae</taxon>
        <taxon>Secundilactobacillus</taxon>
    </lineage>
</organism>
<protein>
    <recommendedName>
        <fullName evidence="5">D-alanyl-D-alanine carboxypeptidase</fullName>
    </recommendedName>
</protein>
<keyword evidence="4" id="KW-1185">Reference proteome</keyword>
<evidence type="ECO:0000256" key="2">
    <source>
        <dbReference type="SAM" id="SignalP"/>
    </source>
</evidence>
<feature type="compositionally biased region" description="Low complexity" evidence="1">
    <location>
        <begin position="115"/>
        <end position="141"/>
    </location>
</feature>
<reference evidence="3 4" key="1">
    <citation type="submission" date="2015-11" db="EMBL/GenBank/DDBJ databases">
        <title>Draft genome sequences of new species of the genus Lactobacillus isolated from orchardgrass silage.</title>
        <authorList>
            <person name="Tohno M."/>
            <person name="Tanizawa Y."/>
            <person name="Arita M."/>
        </authorList>
    </citation>
    <scope>NUCLEOTIDE SEQUENCE [LARGE SCALE GENOMIC DNA]</scope>
    <source>
        <strain evidence="3 4">IWT30</strain>
    </source>
</reference>
<proteinExistence type="predicted"/>
<dbReference type="Proteomes" id="UP000198374">
    <property type="component" value="Unassembled WGS sequence"/>
</dbReference>
<comment type="caution">
    <text evidence="3">The sequence shown here is derived from an EMBL/GenBank/DDBJ whole genome shotgun (WGS) entry which is preliminary data.</text>
</comment>
<evidence type="ECO:0000256" key="1">
    <source>
        <dbReference type="SAM" id="MobiDB-lite"/>
    </source>
</evidence>
<feature type="signal peptide" evidence="2">
    <location>
        <begin position="1"/>
        <end position="30"/>
    </location>
</feature>
<dbReference type="RefSeq" id="WP_089108499.1">
    <property type="nucleotide sequence ID" value="NZ_BCMF01000003.1"/>
</dbReference>
<feature type="region of interest" description="Disordered" evidence="1">
    <location>
        <begin position="115"/>
        <end position="143"/>
    </location>
</feature>
<keyword evidence="2" id="KW-0732">Signal</keyword>